<evidence type="ECO:0000313" key="2">
    <source>
        <dbReference type="Proteomes" id="UP000672009"/>
    </source>
</evidence>
<dbReference type="EMBL" id="CP072793">
    <property type="protein sequence ID" value="QTR53136.1"/>
    <property type="molecule type" value="Genomic_DNA"/>
</dbReference>
<reference evidence="1" key="1">
    <citation type="submission" date="2021-04" db="EMBL/GenBank/DDBJ databases">
        <title>Genomics, taxonomy and metabolism of representatives of sulfur bacteria of the genus Thiothrix: Thiothrix fructosivorans QT, Thiothrix unzii A1T and three new species, Thiothrix subterranea sp. nov., Thiothrix litoralis sp. nov. and 'Candidatus Thiothrix anitrata' sp. nov.</title>
        <authorList>
            <person name="Ravin N.V."/>
            <person name="Smolyakov D."/>
            <person name="Rudenko T.S."/>
            <person name="Mardanov A.V."/>
            <person name="Beletsky A.V."/>
            <person name="Markov N.D."/>
            <person name="Fomenkov A.I."/>
            <person name="Roberts R.J."/>
            <person name="Karnachuk O.V."/>
            <person name="Novikov A."/>
            <person name="Grabovich M.Y."/>
        </authorList>
    </citation>
    <scope>NUCLEOTIDE SEQUENCE</scope>
    <source>
        <strain evidence="1">A1</strain>
    </source>
</reference>
<accession>A0A975IGK8</accession>
<protein>
    <submittedName>
        <fullName evidence="1">Uncharacterized protein</fullName>
    </submittedName>
</protein>
<name>A0A975IGK8_9GAMM</name>
<dbReference type="AlphaFoldDB" id="A0A975IGK8"/>
<proteinExistence type="predicted"/>
<sequence length="189" mass="21157">MALRDWLNPDFDPLATEKPAICSKTNLKIAGIATVATGIAKSAILQAIDSKGELFRNSKNSRNSNSNAPELKKQGIARLEAAAAGLPVTLEELAVFFADDLQEFGQGLVKQAGIVQAVRWYAYQYKGMEEPRLEEIPAGMVRCIDCLQNRCTYRQVTPYGNVVMQSSPAWRWCDDYTARVHNLDDYRRR</sequence>
<dbReference type="KEGG" id="tun:J9260_15725"/>
<gene>
    <name evidence="1" type="ORF">J9260_15725</name>
</gene>
<dbReference type="Proteomes" id="UP000672009">
    <property type="component" value="Chromosome"/>
</dbReference>
<organism evidence="1 2">
    <name type="scientific">Thiothrix unzii</name>
    <dbReference type="NCBI Taxonomy" id="111769"/>
    <lineage>
        <taxon>Bacteria</taxon>
        <taxon>Pseudomonadati</taxon>
        <taxon>Pseudomonadota</taxon>
        <taxon>Gammaproteobacteria</taxon>
        <taxon>Thiotrichales</taxon>
        <taxon>Thiotrichaceae</taxon>
        <taxon>Thiothrix</taxon>
    </lineage>
</organism>
<dbReference type="RefSeq" id="WP_210218662.1">
    <property type="nucleotide sequence ID" value="NZ_CP072793.1"/>
</dbReference>
<keyword evidence="2" id="KW-1185">Reference proteome</keyword>
<evidence type="ECO:0000313" key="1">
    <source>
        <dbReference type="EMBL" id="QTR53136.1"/>
    </source>
</evidence>